<dbReference type="Gene3D" id="3.50.50.60">
    <property type="entry name" value="FAD/NAD(P)-binding domain"/>
    <property type="match status" value="2"/>
</dbReference>
<evidence type="ECO:0000256" key="1">
    <source>
        <dbReference type="ARBA" id="ARBA00001974"/>
    </source>
</evidence>
<comment type="similarity">
    <text evidence="3">Belongs to the UbiH/COQ6 family.</text>
</comment>
<proteinExistence type="inferred from homology"/>
<dbReference type="PANTHER" id="PTHR43876">
    <property type="entry name" value="UBIQUINONE BIOSYNTHESIS MONOOXYGENASE COQ6, MITOCHONDRIAL"/>
    <property type="match status" value="1"/>
</dbReference>
<evidence type="ECO:0000256" key="3">
    <source>
        <dbReference type="ARBA" id="ARBA00005349"/>
    </source>
</evidence>
<dbReference type="NCBIfam" id="TIGR01988">
    <property type="entry name" value="Ubi-OHases"/>
    <property type="match status" value="1"/>
</dbReference>
<dbReference type="InterPro" id="IPR002938">
    <property type="entry name" value="FAD-bd"/>
</dbReference>
<comment type="caution">
    <text evidence="9">The sequence shown here is derived from an EMBL/GenBank/DDBJ whole genome shotgun (WGS) entry which is preliminary data.</text>
</comment>
<protein>
    <submittedName>
        <fullName evidence="9">FAD-dependent oxidoreductase</fullName>
    </submittedName>
</protein>
<keyword evidence="5" id="KW-0274">FAD</keyword>
<dbReference type="GO" id="GO:0071949">
    <property type="term" value="F:FAD binding"/>
    <property type="evidence" value="ECO:0007669"/>
    <property type="project" value="InterPro"/>
</dbReference>
<dbReference type="PANTHER" id="PTHR43876:SF8">
    <property type="entry name" value="2-OCTAPRENYL-6-METHOXYPHENOL HYDROXYLASE"/>
    <property type="match status" value="1"/>
</dbReference>
<dbReference type="InterPro" id="IPR010971">
    <property type="entry name" value="UbiH/COQ6"/>
</dbReference>
<dbReference type="InterPro" id="IPR036188">
    <property type="entry name" value="FAD/NAD-bd_sf"/>
</dbReference>
<evidence type="ECO:0000256" key="4">
    <source>
        <dbReference type="ARBA" id="ARBA00022630"/>
    </source>
</evidence>
<evidence type="ECO:0000259" key="8">
    <source>
        <dbReference type="Pfam" id="PF01494"/>
    </source>
</evidence>
<evidence type="ECO:0000256" key="2">
    <source>
        <dbReference type="ARBA" id="ARBA00004749"/>
    </source>
</evidence>
<reference evidence="9 10" key="1">
    <citation type="submission" date="2019-03" db="EMBL/GenBank/DDBJ databases">
        <title>Luteimonas zhaokaii sp.nov., isolated from the rectal contents of Plateau pika in Yushu, Qinghai Province, China.</title>
        <authorList>
            <person name="Zhang G."/>
        </authorList>
    </citation>
    <scope>NUCLEOTIDE SEQUENCE [LARGE SCALE GENOMIC DNA]</scope>
    <source>
        <strain evidence="9 10">B9</strain>
    </source>
</reference>
<organism evidence="9 10">
    <name type="scientific">Luteimonas aestuarii</name>
    <dbReference type="NCBI Taxonomy" id="453837"/>
    <lineage>
        <taxon>Bacteria</taxon>
        <taxon>Pseudomonadati</taxon>
        <taxon>Pseudomonadota</taxon>
        <taxon>Gammaproteobacteria</taxon>
        <taxon>Lysobacterales</taxon>
        <taxon>Lysobacteraceae</taxon>
        <taxon>Luteimonas</taxon>
    </lineage>
</organism>
<keyword evidence="4" id="KW-0285">Flavoprotein</keyword>
<evidence type="ECO:0000256" key="5">
    <source>
        <dbReference type="ARBA" id="ARBA00022827"/>
    </source>
</evidence>
<comment type="pathway">
    <text evidence="2">Cofactor biosynthesis; ubiquinone biosynthesis.</text>
</comment>
<dbReference type="Pfam" id="PF01494">
    <property type="entry name" value="FAD_binding_3"/>
    <property type="match status" value="1"/>
</dbReference>
<dbReference type="PRINTS" id="PR00420">
    <property type="entry name" value="RNGMNOXGNASE"/>
</dbReference>
<dbReference type="PROSITE" id="PS51257">
    <property type="entry name" value="PROKAR_LIPOPROTEIN"/>
    <property type="match status" value="1"/>
</dbReference>
<keyword evidence="6" id="KW-0560">Oxidoreductase</keyword>
<comment type="cofactor">
    <cofactor evidence="1">
        <name>FAD</name>
        <dbReference type="ChEBI" id="CHEBI:57692"/>
    </cofactor>
</comment>
<dbReference type="Proteomes" id="UP000294796">
    <property type="component" value="Unassembled WGS sequence"/>
</dbReference>
<keyword evidence="7" id="KW-0503">Monooxygenase</keyword>
<dbReference type="EMBL" id="SMTF01000015">
    <property type="protein sequence ID" value="TDK21722.1"/>
    <property type="molecule type" value="Genomic_DNA"/>
</dbReference>
<dbReference type="GO" id="GO:0006744">
    <property type="term" value="P:ubiquinone biosynthetic process"/>
    <property type="evidence" value="ECO:0007669"/>
    <property type="project" value="UniProtKB-UniPathway"/>
</dbReference>
<feature type="domain" description="FAD-binding" evidence="8">
    <location>
        <begin position="9"/>
        <end position="318"/>
    </location>
</feature>
<dbReference type="UniPathway" id="UPA00232"/>
<keyword evidence="10" id="KW-1185">Reference proteome</keyword>
<accession>A0A4R5TL98</accession>
<dbReference type="InterPro" id="IPR051205">
    <property type="entry name" value="UbiH/COQ6_monooxygenase"/>
</dbReference>
<sequence>MRRRGDLRDVVVVGGGVVGAACALALSRLDLDVVLVEAAQPPAWSAERPDLRVYAFAPDNAALFDALGTWPPVRDARVQPYRRMQVWDAAGGDALVFDADALARCELGWIVEHALLADRLWTALQRSPVDLRCPARVESLAQDDAGVRLRLDEGSQVAARIAIAADGAASTLRTLAGIDAPVHDHGQKGVVAYVDCQYPHEATAWQRFLPTGPLALLPFADGRVSIVWTLPDDAAARVLALDGEAFSRELTAASGGRLGTLRVSSPRAAFPLRRQLSATQCAGRVLVIGDAAHVVHPLAGQGVNLGLRDVSALQAMVTAAHARRADWHAPTRLARWARTRRSENAVAAHAFDGINALFSNDAMPTTLLRGHLLGAANRLPMVTAALWRRAAGL</sequence>
<evidence type="ECO:0000256" key="7">
    <source>
        <dbReference type="ARBA" id="ARBA00023033"/>
    </source>
</evidence>
<dbReference type="GO" id="GO:0008681">
    <property type="term" value="F:2-octaprenyl-6-methoxyphenol hydroxylase activity"/>
    <property type="evidence" value="ECO:0007669"/>
    <property type="project" value="TreeGrafter"/>
</dbReference>
<dbReference type="SUPFAM" id="SSF51905">
    <property type="entry name" value="FAD/NAD(P)-binding domain"/>
    <property type="match status" value="1"/>
</dbReference>
<gene>
    <name evidence="9" type="ORF">E2F46_14370</name>
</gene>
<name>A0A4R5TL98_9GAMM</name>
<dbReference type="InterPro" id="IPR018168">
    <property type="entry name" value="Ubi_Hdrlase_CS"/>
</dbReference>
<evidence type="ECO:0000313" key="9">
    <source>
        <dbReference type="EMBL" id="TDK21722.1"/>
    </source>
</evidence>
<evidence type="ECO:0000256" key="6">
    <source>
        <dbReference type="ARBA" id="ARBA00023002"/>
    </source>
</evidence>
<dbReference type="RefSeq" id="WP_133323277.1">
    <property type="nucleotide sequence ID" value="NZ_SMTF01000015.1"/>
</dbReference>
<dbReference type="PROSITE" id="PS01304">
    <property type="entry name" value="UBIH"/>
    <property type="match status" value="1"/>
</dbReference>
<evidence type="ECO:0000313" key="10">
    <source>
        <dbReference type="Proteomes" id="UP000294796"/>
    </source>
</evidence>
<dbReference type="AlphaFoldDB" id="A0A4R5TL98"/>
<dbReference type="OrthoDB" id="9769565at2"/>